<accession>A0ABD4T6J6</accession>
<dbReference type="PANTHER" id="PTHR12589:SF7">
    <property type="entry name" value="6-PYRUVOYL TETRAHYDROBIOPTERIN SYNTHASE"/>
    <property type="match status" value="1"/>
</dbReference>
<keyword evidence="6" id="KW-0479">Metal-binding</keyword>
<evidence type="ECO:0000256" key="2">
    <source>
        <dbReference type="ARBA" id="ARBA00005061"/>
    </source>
</evidence>
<sequence>MYTIQIQHNIEAAHRFSQATASPKCRSIHGHSWVITLTLRSQSLNAENMVLEFGLLKRSWRGWLDAHLDHALLLHEQDPMVGAVRAVEAGSKIFTLPHDPTTEVLAACLHDRAEHLLQDLAPNVPIQVLRVHVQETHVNAAAYEIE</sequence>
<organism evidence="11 12">
    <name type="scientific">Lyngbya confervoides BDU141951</name>
    <dbReference type="NCBI Taxonomy" id="1574623"/>
    <lineage>
        <taxon>Bacteria</taxon>
        <taxon>Bacillati</taxon>
        <taxon>Cyanobacteriota</taxon>
        <taxon>Cyanophyceae</taxon>
        <taxon>Oscillatoriophycideae</taxon>
        <taxon>Oscillatoriales</taxon>
        <taxon>Microcoleaceae</taxon>
        <taxon>Lyngbya</taxon>
    </lineage>
</organism>
<dbReference type="SUPFAM" id="SSF55620">
    <property type="entry name" value="Tetrahydrobiopterin biosynthesis enzymes-like"/>
    <property type="match status" value="1"/>
</dbReference>
<reference evidence="11 12" key="1">
    <citation type="journal article" date="2015" name="Genome Announc.">
        <title>Draft Genome Sequence of Filamentous Marine Cyanobacterium Lyngbya confervoides Strain BDU141951.</title>
        <authorList>
            <person name="Chandrababunaidu M.M."/>
            <person name="Sen D."/>
            <person name="Tripathy S."/>
        </authorList>
    </citation>
    <scope>NUCLEOTIDE SEQUENCE [LARGE SCALE GENOMIC DNA]</scope>
    <source>
        <strain evidence="11 12">BDU141951</strain>
    </source>
</reference>
<dbReference type="Proteomes" id="UP000031561">
    <property type="component" value="Unassembled WGS sequence"/>
</dbReference>
<evidence type="ECO:0000256" key="1">
    <source>
        <dbReference type="ARBA" id="ARBA00001947"/>
    </source>
</evidence>
<dbReference type="InterPro" id="IPR038418">
    <property type="entry name" value="6-PTP_synth/QueD_sf"/>
</dbReference>
<comment type="catalytic activity">
    <reaction evidence="10">
        <text>7,8-dihydroneopterin 3'-triphosphate + H2O = 6-carboxy-5,6,7,8-tetrahydropterin + triphosphate + acetaldehyde + 2 H(+)</text>
        <dbReference type="Rhea" id="RHEA:27966"/>
        <dbReference type="ChEBI" id="CHEBI:15343"/>
        <dbReference type="ChEBI" id="CHEBI:15377"/>
        <dbReference type="ChEBI" id="CHEBI:15378"/>
        <dbReference type="ChEBI" id="CHEBI:18036"/>
        <dbReference type="ChEBI" id="CHEBI:58462"/>
        <dbReference type="ChEBI" id="CHEBI:61032"/>
        <dbReference type="EC" id="4.1.2.50"/>
    </reaction>
</comment>
<dbReference type="RefSeq" id="WP_166275689.1">
    <property type="nucleotide sequence ID" value="NZ_JTHE03000088.1"/>
</dbReference>
<dbReference type="Pfam" id="PF01242">
    <property type="entry name" value="PTPS"/>
    <property type="match status" value="1"/>
</dbReference>
<evidence type="ECO:0000256" key="10">
    <source>
        <dbReference type="ARBA" id="ARBA00048807"/>
    </source>
</evidence>
<keyword evidence="12" id="KW-1185">Reference proteome</keyword>
<comment type="similarity">
    <text evidence="3">Belongs to the PTPS family. QueD subfamily.</text>
</comment>
<evidence type="ECO:0000256" key="7">
    <source>
        <dbReference type="ARBA" id="ARBA00022833"/>
    </source>
</evidence>
<comment type="cofactor">
    <cofactor evidence="1">
        <name>Zn(2+)</name>
        <dbReference type="ChEBI" id="CHEBI:29105"/>
    </cofactor>
</comment>
<evidence type="ECO:0000313" key="12">
    <source>
        <dbReference type="Proteomes" id="UP000031561"/>
    </source>
</evidence>
<evidence type="ECO:0000256" key="8">
    <source>
        <dbReference type="ARBA" id="ARBA00023239"/>
    </source>
</evidence>
<gene>
    <name evidence="11" type="ORF">QQ91_0014780</name>
</gene>
<comment type="caution">
    <text evidence="11">The sequence shown here is derived from an EMBL/GenBank/DDBJ whole genome shotgun (WGS) entry which is preliminary data.</text>
</comment>
<evidence type="ECO:0000256" key="6">
    <source>
        <dbReference type="ARBA" id="ARBA00022723"/>
    </source>
</evidence>
<evidence type="ECO:0000256" key="9">
    <source>
        <dbReference type="ARBA" id="ARBA00031449"/>
    </source>
</evidence>
<evidence type="ECO:0000313" key="11">
    <source>
        <dbReference type="EMBL" id="MCM1984086.1"/>
    </source>
</evidence>
<dbReference type="AlphaFoldDB" id="A0ABD4T6J6"/>
<dbReference type="Gene3D" id="3.30.479.10">
    <property type="entry name" value="6-pyruvoyl tetrahydropterin synthase/QueD"/>
    <property type="match status" value="1"/>
</dbReference>
<evidence type="ECO:0000256" key="5">
    <source>
        <dbReference type="ARBA" id="ARBA00018141"/>
    </source>
</evidence>
<dbReference type="EC" id="4.1.2.50" evidence="4"/>
<name>A0ABD4T6J6_9CYAN</name>
<comment type="pathway">
    <text evidence="2">Purine metabolism; 7-cyano-7-deazaguanine biosynthesis.</text>
</comment>
<evidence type="ECO:0000256" key="4">
    <source>
        <dbReference type="ARBA" id="ARBA00012982"/>
    </source>
</evidence>
<evidence type="ECO:0000256" key="3">
    <source>
        <dbReference type="ARBA" id="ARBA00008900"/>
    </source>
</evidence>
<keyword evidence="8" id="KW-0456">Lyase</keyword>
<dbReference type="GO" id="GO:0070497">
    <property type="term" value="F:6-carboxytetrahydropterin synthase activity"/>
    <property type="evidence" value="ECO:0007669"/>
    <property type="project" value="UniProtKB-EC"/>
</dbReference>
<dbReference type="PANTHER" id="PTHR12589">
    <property type="entry name" value="PYRUVOYL TETRAHYDROBIOPTERIN SYNTHASE"/>
    <property type="match status" value="1"/>
</dbReference>
<dbReference type="EMBL" id="JTHE03000088">
    <property type="protein sequence ID" value="MCM1984086.1"/>
    <property type="molecule type" value="Genomic_DNA"/>
</dbReference>
<dbReference type="InterPro" id="IPR007115">
    <property type="entry name" value="6-PTP_synth/QueD"/>
</dbReference>
<proteinExistence type="inferred from homology"/>
<dbReference type="GO" id="GO:0046872">
    <property type="term" value="F:metal ion binding"/>
    <property type="evidence" value="ECO:0007669"/>
    <property type="project" value="UniProtKB-KW"/>
</dbReference>
<protein>
    <recommendedName>
        <fullName evidence="5">6-carboxy-5,6,7,8-tetrahydropterin synthase</fullName>
        <ecNumber evidence="4">4.1.2.50</ecNumber>
    </recommendedName>
    <alternativeName>
        <fullName evidence="9">Queuosine biosynthesis protein QueD</fullName>
    </alternativeName>
</protein>
<keyword evidence="7" id="KW-0862">Zinc</keyword>